<dbReference type="HOGENOM" id="CLU_943453_0_0_1"/>
<name>S8EMN4_FOMSC</name>
<dbReference type="InParanoid" id="S8EMN4"/>
<feature type="compositionally biased region" description="Basic and acidic residues" evidence="1">
    <location>
        <begin position="286"/>
        <end position="295"/>
    </location>
</feature>
<evidence type="ECO:0000256" key="1">
    <source>
        <dbReference type="SAM" id="MobiDB-lite"/>
    </source>
</evidence>
<gene>
    <name evidence="2" type="ORF">FOMPIDRAFT_1044758</name>
</gene>
<dbReference type="EMBL" id="KE504123">
    <property type="protein sequence ID" value="EPT05423.1"/>
    <property type="molecule type" value="Genomic_DNA"/>
</dbReference>
<dbReference type="AlphaFoldDB" id="S8EMN4"/>
<feature type="region of interest" description="Disordered" evidence="1">
    <location>
        <begin position="220"/>
        <end position="295"/>
    </location>
</feature>
<dbReference type="Proteomes" id="UP000015241">
    <property type="component" value="Unassembled WGS sequence"/>
</dbReference>
<feature type="compositionally biased region" description="Basic and acidic residues" evidence="1">
    <location>
        <begin position="232"/>
        <end position="249"/>
    </location>
</feature>
<feature type="region of interest" description="Disordered" evidence="1">
    <location>
        <begin position="1"/>
        <end position="24"/>
    </location>
</feature>
<evidence type="ECO:0000313" key="3">
    <source>
        <dbReference type="Proteomes" id="UP000015241"/>
    </source>
</evidence>
<accession>S8EMN4</accession>
<sequence length="295" mass="33375">MATSIDRPKTPSRSTEVLDLAPKSGHSTPVRLSAWQQLFVQPSSQAAAHAKFIKQAYAGHIRWDVDVHSFVEAVFLEGRGEEYQLSASDMSVKHALKPKETETSKCISTAMDALLSQLYDDNRPKDTTRVNVLCKARIEHHAEESGRQEPVRTYVRKVGIRTGEDIGEHHMKEANDLTYWEEETPKPKWEWAMVPIKVERTQVTESNDLSEISLRKEDSGTFVALNNTPRATPDDEAHTEDVRVRESQSRKPQGRPRSPSARPSQRPSSALEMQRGNGSTISEYRAQPETRPDYQ</sequence>
<keyword evidence="3" id="KW-1185">Reference proteome</keyword>
<evidence type="ECO:0000313" key="2">
    <source>
        <dbReference type="EMBL" id="EPT05423.1"/>
    </source>
</evidence>
<reference evidence="2 3" key="1">
    <citation type="journal article" date="2012" name="Science">
        <title>The Paleozoic origin of enzymatic lignin decomposition reconstructed from 31 fungal genomes.</title>
        <authorList>
            <person name="Floudas D."/>
            <person name="Binder M."/>
            <person name="Riley R."/>
            <person name="Barry K."/>
            <person name="Blanchette R.A."/>
            <person name="Henrissat B."/>
            <person name="Martinez A.T."/>
            <person name="Otillar R."/>
            <person name="Spatafora J.W."/>
            <person name="Yadav J.S."/>
            <person name="Aerts A."/>
            <person name="Benoit I."/>
            <person name="Boyd A."/>
            <person name="Carlson A."/>
            <person name="Copeland A."/>
            <person name="Coutinho P.M."/>
            <person name="de Vries R.P."/>
            <person name="Ferreira P."/>
            <person name="Findley K."/>
            <person name="Foster B."/>
            <person name="Gaskell J."/>
            <person name="Glotzer D."/>
            <person name="Gorecki P."/>
            <person name="Heitman J."/>
            <person name="Hesse C."/>
            <person name="Hori C."/>
            <person name="Igarashi K."/>
            <person name="Jurgens J.A."/>
            <person name="Kallen N."/>
            <person name="Kersten P."/>
            <person name="Kohler A."/>
            <person name="Kuees U."/>
            <person name="Kumar T.K.A."/>
            <person name="Kuo A."/>
            <person name="LaButti K."/>
            <person name="Larrondo L.F."/>
            <person name="Lindquist E."/>
            <person name="Ling A."/>
            <person name="Lombard V."/>
            <person name="Lucas S."/>
            <person name="Lundell T."/>
            <person name="Martin R."/>
            <person name="McLaughlin D.J."/>
            <person name="Morgenstern I."/>
            <person name="Morin E."/>
            <person name="Murat C."/>
            <person name="Nagy L.G."/>
            <person name="Nolan M."/>
            <person name="Ohm R.A."/>
            <person name="Patyshakuliyeva A."/>
            <person name="Rokas A."/>
            <person name="Ruiz-Duenas F.J."/>
            <person name="Sabat G."/>
            <person name="Salamov A."/>
            <person name="Samejima M."/>
            <person name="Schmutz J."/>
            <person name="Slot J.C."/>
            <person name="St John F."/>
            <person name="Stenlid J."/>
            <person name="Sun H."/>
            <person name="Sun S."/>
            <person name="Syed K."/>
            <person name="Tsang A."/>
            <person name="Wiebenga A."/>
            <person name="Young D."/>
            <person name="Pisabarro A."/>
            <person name="Eastwood D.C."/>
            <person name="Martin F."/>
            <person name="Cullen D."/>
            <person name="Grigoriev I.V."/>
            <person name="Hibbett D.S."/>
        </authorList>
    </citation>
    <scope>NUCLEOTIDE SEQUENCE</scope>
    <source>
        <strain evidence="3">FP-58527</strain>
    </source>
</reference>
<organism evidence="2 3">
    <name type="scientific">Fomitopsis schrenkii</name>
    <name type="common">Brown rot fungus</name>
    <dbReference type="NCBI Taxonomy" id="2126942"/>
    <lineage>
        <taxon>Eukaryota</taxon>
        <taxon>Fungi</taxon>
        <taxon>Dikarya</taxon>
        <taxon>Basidiomycota</taxon>
        <taxon>Agaricomycotina</taxon>
        <taxon>Agaricomycetes</taxon>
        <taxon>Polyporales</taxon>
        <taxon>Fomitopsis</taxon>
    </lineage>
</organism>
<feature type="compositionally biased region" description="Low complexity" evidence="1">
    <location>
        <begin position="255"/>
        <end position="270"/>
    </location>
</feature>
<protein>
    <submittedName>
        <fullName evidence="2">Uncharacterized protein</fullName>
    </submittedName>
</protein>
<proteinExistence type="predicted"/>